<dbReference type="EMBL" id="ML210323">
    <property type="protein sequence ID" value="TFK19829.1"/>
    <property type="molecule type" value="Genomic_DNA"/>
</dbReference>
<evidence type="ECO:0000313" key="2">
    <source>
        <dbReference type="EMBL" id="TFK19829.1"/>
    </source>
</evidence>
<feature type="transmembrane region" description="Helical" evidence="1">
    <location>
        <begin position="161"/>
        <end position="187"/>
    </location>
</feature>
<evidence type="ECO:0000313" key="3">
    <source>
        <dbReference type="Proteomes" id="UP000307440"/>
    </source>
</evidence>
<evidence type="ECO:0000256" key="1">
    <source>
        <dbReference type="SAM" id="Phobius"/>
    </source>
</evidence>
<keyword evidence="1" id="KW-0812">Transmembrane</keyword>
<gene>
    <name evidence="2" type="ORF">FA15DRAFT_674098</name>
</gene>
<proteinExistence type="predicted"/>
<dbReference type="AlphaFoldDB" id="A0A5C3KHY7"/>
<keyword evidence="1" id="KW-0472">Membrane</keyword>
<sequence length="193" mass="21216">MRIKSPGATLRAVKKLLTLLYLPLPCSFITFVLSLLHLGTSSLFLSPIASAFTLVFCTTFVILTHKDLKNIRSNVGNTSTKGYSQVQPPDYESFEDSVAKSEQRPHEIAYISRLPSIISACFLVVLWISAFGLNVYTLSRLGLLKRVDLDQASSSILDRSIGIIAAETFFIGILGSLMIAIVVLGIMQRNMSE</sequence>
<feature type="transmembrane region" description="Helical" evidence="1">
    <location>
        <begin position="114"/>
        <end position="136"/>
    </location>
</feature>
<keyword evidence="1" id="KW-1133">Transmembrane helix</keyword>
<accession>A0A5C3KHY7</accession>
<protein>
    <submittedName>
        <fullName evidence="2">Uncharacterized protein</fullName>
    </submittedName>
</protein>
<name>A0A5C3KHY7_COPMA</name>
<dbReference type="Proteomes" id="UP000307440">
    <property type="component" value="Unassembled WGS sequence"/>
</dbReference>
<feature type="transmembrane region" description="Helical" evidence="1">
    <location>
        <begin position="44"/>
        <end position="63"/>
    </location>
</feature>
<reference evidence="2 3" key="1">
    <citation type="journal article" date="2019" name="Nat. Ecol. Evol.">
        <title>Megaphylogeny resolves global patterns of mushroom evolution.</title>
        <authorList>
            <person name="Varga T."/>
            <person name="Krizsan K."/>
            <person name="Foldi C."/>
            <person name="Dima B."/>
            <person name="Sanchez-Garcia M."/>
            <person name="Sanchez-Ramirez S."/>
            <person name="Szollosi G.J."/>
            <person name="Szarkandi J.G."/>
            <person name="Papp V."/>
            <person name="Albert L."/>
            <person name="Andreopoulos W."/>
            <person name="Angelini C."/>
            <person name="Antonin V."/>
            <person name="Barry K.W."/>
            <person name="Bougher N.L."/>
            <person name="Buchanan P."/>
            <person name="Buyck B."/>
            <person name="Bense V."/>
            <person name="Catcheside P."/>
            <person name="Chovatia M."/>
            <person name="Cooper J."/>
            <person name="Damon W."/>
            <person name="Desjardin D."/>
            <person name="Finy P."/>
            <person name="Geml J."/>
            <person name="Haridas S."/>
            <person name="Hughes K."/>
            <person name="Justo A."/>
            <person name="Karasinski D."/>
            <person name="Kautmanova I."/>
            <person name="Kiss B."/>
            <person name="Kocsube S."/>
            <person name="Kotiranta H."/>
            <person name="LaButti K.M."/>
            <person name="Lechner B.E."/>
            <person name="Liimatainen K."/>
            <person name="Lipzen A."/>
            <person name="Lukacs Z."/>
            <person name="Mihaltcheva S."/>
            <person name="Morgado L.N."/>
            <person name="Niskanen T."/>
            <person name="Noordeloos M.E."/>
            <person name="Ohm R.A."/>
            <person name="Ortiz-Santana B."/>
            <person name="Ovrebo C."/>
            <person name="Racz N."/>
            <person name="Riley R."/>
            <person name="Savchenko A."/>
            <person name="Shiryaev A."/>
            <person name="Soop K."/>
            <person name="Spirin V."/>
            <person name="Szebenyi C."/>
            <person name="Tomsovsky M."/>
            <person name="Tulloss R.E."/>
            <person name="Uehling J."/>
            <person name="Grigoriev I.V."/>
            <person name="Vagvolgyi C."/>
            <person name="Papp T."/>
            <person name="Martin F.M."/>
            <person name="Miettinen O."/>
            <person name="Hibbett D.S."/>
            <person name="Nagy L.G."/>
        </authorList>
    </citation>
    <scope>NUCLEOTIDE SEQUENCE [LARGE SCALE GENOMIC DNA]</scope>
    <source>
        <strain evidence="2 3">CBS 121175</strain>
    </source>
</reference>
<keyword evidence="3" id="KW-1185">Reference proteome</keyword>
<feature type="transmembrane region" description="Helical" evidence="1">
    <location>
        <begin position="20"/>
        <end position="38"/>
    </location>
</feature>
<organism evidence="2 3">
    <name type="scientific">Coprinopsis marcescibilis</name>
    <name type="common">Agaric fungus</name>
    <name type="synonym">Psathyrella marcescibilis</name>
    <dbReference type="NCBI Taxonomy" id="230819"/>
    <lineage>
        <taxon>Eukaryota</taxon>
        <taxon>Fungi</taxon>
        <taxon>Dikarya</taxon>
        <taxon>Basidiomycota</taxon>
        <taxon>Agaricomycotina</taxon>
        <taxon>Agaricomycetes</taxon>
        <taxon>Agaricomycetidae</taxon>
        <taxon>Agaricales</taxon>
        <taxon>Agaricineae</taxon>
        <taxon>Psathyrellaceae</taxon>
        <taxon>Coprinopsis</taxon>
    </lineage>
</organism>